<evidence type="ECO:0000256" key="5">
    <source>
        <dbReference type="ARBA" id="ARBA00023012"/>
    </source>
</evidence>
<feature type="domain" description="DesK/YvfT N-terminal" evidence="9">
    <location>
        <begin position="1"/>
        <end position="150"/>
    </location>
</feature>
<dbReference type="RefSeq" id="WP_090843900.1">
    <property type="nucleotide sequence ID" value="NZ_FNIL01000014.1"/>
</dbReference>
<dbReference type="GO" id="GO:0016020">
    <property type="term" value="C:membrane"/>
    <property type="evidence" value="ECO:0007669"/>
    <property type="project" value="InterPro"/>
</dbReference>
<dbReference type="Gene3D" id="3.30.565.10">
    <property type="entry name" value="Histidine kinase-like ATPase, C-terminal domain"/>
    <property type="match status" value="1"/>
</dbReference>
<reference evidence="11" key="1">
    <citation type="submission" date="2016-10" db="EMBL/GenBank/DDBJ databases">
        <authorList>
            <person name="Varghese N."/>
            <person name="Submissions S."/>
        </authorList>
    </citation>
    <scope>NUCLEOTIDE SEQUENCE [LARGE SCALE GENOMIC DNA]</scope>
    <source>
        <strain evidence="11">CGMCC 1.10369</strain>
    </source>
</reference>
<evidence type="ECO:0000313" key="10">
    <source>
        <dbReference type="EMBL" id="SDO44292.1"/>
    </source>
</evidence>
<evidence type="ECO:0000259" key="8">
    <source>
        <dbReference type="Pfam" id="PF07730"/>
    </source>
</evidence>
<dbReference type="Pfam" id="PF23540">
    <property type="entry name" value="DesK_N"/>
    <property type="match status" value="1"/>
</dbReference>
<dbReference type="Pfam" id="PF07730">
    <property type="entry name" value="HisKA_3"/>
    <property type="match status" value="1"/>
</dbReference>
<feature type="transmembrane region" description="Helical" evidence="6">
    <location>
        <begin position="12"/>
        <end position="31"/>
    </location>
</feature>
<dbReference type="CDD" id="cd16917">
    <property type="entry name" value="HATPase_UhpB-NarQ-NarX-like"/>
    <property type="match status" value="1"/>
</dbReference>
<feature type="transmembrane region" description="Helical" evidence="6">
    <location>
        <begin position="62"/>
        <end position="95"/>
    </location>
</feature>
<dbReference type="Proteomes" id="UP000198778">
    <property type="component" value="Unassembled WGS sequence"/>
</dbReference>
<evidence type="ECO:0000256" key="2">
    <source>
        <dbReference type="ARBA" id="ARBA00012438"/>
    </source>
</evidence>
<dbReference type="GO" id="GO:0046983">
    <property type="term" value="F:protein dimerization activity"/>
    <property type="evidence" value="ECO:0007669"/>
    <property type="project" value="InterPro"/>
</dbReference>
<keyword evidence="4 10" id="KW-0418">Kinase</keyword>
<gene>
    <name evidence="10" type="ORF">SAMN04488053_1143</name>
</gene>
<proteinExistence type="predicted"/>
<dbReference type="PANTHER" id="PTHR24421">
    <property type="entry name" value="NITRATE/NITRITE SENSOR PROTEIN NARX-RELATED"/>
    <property type="match status" value="1"/>
</dbReference>
<dbReference type="GO" id="GO:0000155">
    <property type="term" value="F:phosphorelay sensor kinase activity"/>
    <property type="evidence" value="ECO:0007669"/>
    <property type="project" value="InterPro"/>
</dbReference>
<keyword evidence="5" id="KW-0902">Two-component regulatory system</keyword>
<dbReference type="InterPro" id="IPR050482">
    <property type="entry name" value="Sensor_HK_TwoCompSys"/>
</dbReference>
<dbReference type="PANTHER" id="PTHR24421:SF63">
    <property type="entry name" value="SENSOR HISTIDINE KINASE DESK"/>
    <property type="match status" value="1"/>
</dbReference>
<sequence length="378" mass="42963">MQNWFHIVPKTTGLSLYAWLIFCLLPFYFVIRLSTFTEIIAGVLMIVLFFAVYRISFIKEGWTVYVAVGIELVISTGMTLYFGYVYFFLFLAFFIGNIRNKAGFVTLYIINLITALSSAGLGFYMQSEIFTMQLPFVVISLVGVILLPFTIYNRNKQEMLENQLENANEKISQLMVMEERQRIARDLHDTLGQKLSLIGLKSDLAEKLVEAKPGEAQNEMKDINRTARLALKEVREMVSDMRGMKVREELLHIQEILKVAQIELYVHGNPQFTNVPLLVENALSMCMKEAVTNVVKHSQAARCDITITQSPRAISIVIEDNGIGISQPNVTMQESGIQGMKERLEFVNGTLTMDSQKGTKITMFVPQVVQHMKKEEEA</sequence>
<evidence type="ECO:0000313" key="11">
    <source>
        <dbReference type="Proteomes" id="UP000198778"/>
    </source>
</evidence>
<evidence type="ECO:0000256" key="1">
    <source>
        <dbReference type="ARBA" id="ARBA00000085"/>
    </source>
</evidence>
<dbReference type="InterPro" id="IPR056374">
    <property type="entry name" value="DesK/YvfT_N"/>
</dbReference>
<evidence type="ECO:0000256" key="6">
    <source>
        <dbReference type="SAM" id="Phobius"/>
    </source>
</evidence>
<feature type="domain" description="Signal transduction histidine kinase subgroup 3 dimerisation and phosphoacceptor" evidence="8">
    <location>
        <begin position="179"/>
        <end position="242"/>
    </location>
</feature>
<feature type="transmembrane region" description="Helical" evidence="6">
    <location>
        <begin position="102"/>
        <end position="124"/>
    </location>
</feature>
<dbReference type="SUPFAM" id="SSF55874">
    <property type="entry name" value="ATPase domain of HSP90 chaperone/DNA topoisomerase II/histidine kinase"/>
    <property type="match status" value="1"/>
</dbReference>
<evidence type="ECO:0000256" key="4">
    <source>
        <dbReference type="ARBA" id="ARBA00022777"/>
    </source>
</evidence>
<dbReference type="InterPro" id="IPR036890">
    <property type="entry name" value="HATPase_C_sf"/>
</dbReference>
<feature type="transmembrane region" description="Helical" evidence="6">
    <location>
        <begin position="130"/>
        <end position="152"/>
    </location>
</feature>
<dbReference type="Gene3D" id="1.20.5.1930">
    <property type="match status" value="1"/>
</dbReference>
<keyword evidence="6" id="KW-0812">Transmembrane</keyword>
<dbReference type="Pfam" id="PF02518">
    <property type="entry name" value="HATPase_c"/>
    <property type="match status" value="1"/>
</dbReference>
<evidence type="ECO:0000259" key="9">
    <source>
        <dbReference type="Pfam" id="PF23540"/>
    </source>
</evidence>
<dbReference type="OrthoDB" id="9797605at2"/>
<evidence type="ECO:0000256" key="3">
    <source>
        <dbReference type="ARBA" id="ARBA00022679"/>
    </source>
</evidence>
<dbReference type="InterPro" id="IPR011712">
    <property type="entry name" value="Sig_transdc_His_kin_sub3_dim/P"/>
</dbReference>
<dbReference type="EMBL" id="FNIL01000014">
    <property type="protein sequence ID" value="SDO44292.1"/>
    <property type="molecule type" value="Genomic_DNA"/>
</dbReference>
<feature type="transmembrane region" description="Helical" evidence="6">
    <location>
        <begin position="38"/>
        <end position="56"/>
    </location>
</feature>
<accession>A0A1H0JL47</accession>
<organism evidence="10 11">
    <name type="scientific">Alkalicoccus daliensis</name>
    <dbReference type="NCBI Taxonomy" id="745820"/>
    <lineage>
        <taxon>Bacteria</taxon>
        <taxon>Bacillati</taxon>
        <taxon>Bacillota</taxon>
        <taxon>Bacilli</taxon>
        <taxon>Bacillales</taxon>
        <taxon>Bacillaceae</taxon>
        <taxon>Alkalicoccus</taxon>
    </lineage>
</organism>
<comment type="catalytic activity">
    <reaction evidence="1">
        <text>ATP + protein L-histidine = ADP + protein N-phospho-L-histidine.</text>
        <dbReference type="EC" id="2.7.13.3"/>
    </reaction>
</comment>
<keyword evidence="11" id="KW-1185">Reference proteome</keyword>
<dbReference type="EC" id="2.7.13.3" evidence="2"/>
<keyword evidence="3" id="KW-0808">Transferase</keyword>
<dbReference type="AlphaFoldDB" id="A0A1H0JL47"/>
<keyword evidence="6" id="KW-0472">Membrane</keyword>
<dbReference type="STRING" id="745820.SAMN04488053_1143"/>
<keyword evidence="6" id="KW-1133">Transmembrane helix</keyword>
<name>A0A1H0JL47_9BACI</name>
<feature type="domain" description="Histidine kinase/HSP90-like ATPase" evidence="7">
    <location>
        <begin position="280"/>
        <end position="367"/>
    </location>
</feature>
<evidence type="ECO:0000259" key="7">
    <source>
        <dbReference type="Pfam" id="PF02518"/>
    </source>
</evidence>
<dbReference type="InterPro" id="IPR003594">
    <property type="entry name" value="HATPase_dom"/>
</dbReference>
<protein>
    <recommendedName>
        <fullName evidence="2">histidine kinase</fullName>
        <ecNumber evidence="2">2.7.13.3</ecNumber>
    </recommendedName>
</protein>